<sequence length="281" mass="31673">MSFGSSNFPGYGATDPRISAQGSQSQQSTSFDVRQYNQLCDEISCSIFSINNNVTALEKASKEVGTQADTPLLREKIHATRQGTKDLVTSTTKCLKRLTVVVAKAGREQRLQAERVRNEFRATVQRYDTLQKQLDPKMKQAMMQKPTTSKNIWNPDEDEENQALVDTERMQQYQIQEELEFEQGLLLEREQRIRQIESDMLDVNKVFLDLAAMVREQGDVIGTIEENITSAAYNVEGGTEQLIKARNYQKAYRKKLCCLVLILVVVAVVIAIIVAVSLNGS</sequence>
<dbReference type="SUPFAM" id="SSF47661">
    <property type="entry name" value="t-snare proteins"/>
    <property type="match status" value="1"/>
</dbReference>
<dbReference type="GO" id="GO:0012505">
    <property type="term" value="C:endomembrane system"/>
    <property type="evidence" value="ECO:0007669"/>
    <property type="project" value="TreeGrafter"/>
</dbReference>
<dbReference type="PROSITE" id="PS50192">
    <property type="entry name" value="T_SNARE"/>
    <property type="match status" value="1"/>
</dbReference>
<evidence type="ECO:0000256" key="2">
    <source>
        <dbReference type="ARBA" id="ARBA00022775"/>
    </source>
</evidence>
<keyword evidence="2" id="KW-0532">Neurotransmitter transport</keyword>
<dbReference type="GO" id="GO:0048278">
    <property type="term" value="P:vesicle docking"/>
    <property type="evidence" value="ECO:0007669"/>
    <property type="project" value="TreeGrafter"/>
</dbReference>
<evidence type="ECO:0000256" key="3">
    <source>
        <dbReference type="SAM" id="MobiDB-lite"/>
    </source>
</evidence>
<dbReference type="EMBL" id="BPLQ01006245">
    <property type="protein sequence ID" value="GIY21040.1"/>
    <property type="molecule type" value="Genomic_DNA"/>
</dbReference>
<dbReference type="PANTHER" id="PTHR19957:SF38">
    <property type="entry name" value="LD27581P"/>
    <property type="match status" value="1"/>
</dbReference>
<evidence type="ECO:0000256" key="1">
    <source>
        <dbReference type="ARBA" id="ARBA00009063"/>
    </source>
</evidence>
<dbReference type="GO" id="GO:0000149">
    <property type="term" value="F:SNARE binding"/>
    <property type="evidence" value="ECO:0007669"/>
    <property type="project" value="TreeGrafter"/>
</dbReference>
<accession>A0AAV4RHV2</accession>
<comment type="similarity">
    <text evidence="1">Belongs to the syntaxin family.</text>
</comment>
<protein>
    <submittedName>
        <fullName evidence="6">Syntaxin-12</fullName>
    </submittedName>
</protein>
<dbReference type="GO" id="GO:0031201">
    <property type="term" value="C:SNARE complex"/>
    <property type="evidence" value="ECO:0007669"/>
    <property type="project" value="TreeGrafter"/>
</dbReference>
<evidence type="ECO:0000256" key="4">
    <source>
        <dbReference type="SAM" id="Phobius"/>
    </source>
</evidence>
<organism evidence="6 7">
    <name type="scientific">Caerostris darwini</name>
    <dbReference type="NCBI Taxonomy" id="1538125"/>
    <lineage>
        <taxon>Eukaryota</taxon>
        <taxon>Metazoa</taxon>
        <taxon>Ecdysozoa</taxon>
        <taxon>Arthropoda</taxon>
        <taxon>Chelicerata</taxon>
        <taxon>Arachnida</taxon>
        <taxon>Araneae</taxon>
        <taxon>Araneomorphae</taxon>
        <taxon>Entelegynae</taxon>
        <taxon>Araneoidea</taxon>
        <taxon>Araneidae</taxon>
        <taxon>Caerostris</taxon>
    </lineage>
</organism>
<dbReference type="InterPro" id="IPR010989">
    <property type="entry name" value="SNARE"/>
</dbReference>
<comment type="caution">
    <text evidence="6">The sequence shown here is derived from an EMBL/GenBank/DDBJ whole genome shotgun (WGS) entry which is preliminary data.</text>
</comment>
<dbReference type="GO" id="GO:0006906">
    <property type="term" value="P:vesicle fusion"/>
    <property type="evidence" value="ECO:0007669"/>
    <property type="project" value="TreeGrafter"/>
</dbReference>
<dbReference type="SMART" id="SM00503">
    <property type="entry name" value="SynN"/>
    <property type="match status" value="1"/>
</dbReference>
<evidence type="ECO:0000313" key="7">
    <source>
        <dbReference type="Proteomes" id="UP001054837"/>
    </source>
</evidence>
<dbReference type="GO" id="GO:0006836">
    <property type="term" value="P:neurotransmitter transport"/>
    <property type="evidence" value="ECO:0007669"/>
    <property type="project" value="UniProtKB-KW"/>
</dbReference>
<proteinExistence type="inferred from homology"/>
<keyword evidence="2" id="KW-0813">Transport</keyword>
<reference evidence="6 7" key="1">
    <citation type="submission" date="2021-06" db="EMBL/GenBank/DDBJ databases">
        <title>Caerostris darwini draft genome.</title>
        <authorList>
            <person name="Kono N."/>
            <person name="Arakawa K."/>
        </authorList>
    </citation>
    <scope>NUCLEOTIDE SEQUENCE [LARGE SCALE GENOMIC DNA]</scope>
</reference>
<dbReference type="InterPro" id="IPR000727">
    <property type="entry name" value="T_SNARE_dom"/>
</dbReference>
<dbReference type="Proteomes" id="UP001054837">
    <property type="component" value="Unassembled WGS sequence"/>
</dbReference>
<dbReference type="GO" id="GO:0005484">
    <property type="term" value="F:SNAP receptor activity"/>
    <property type="evidence" value="ECO:0007669"/>
    <property type="project" value="TreeGrafter"/>
</dbReference>
<dbReference type="GO" id="GO:0006886">
    <property type="term" value="P:intracellular protein transport"/>
    <property type="evidence" value="ECO:0007669"/>
    <property type="project" value="TreeGrafter"/>
</dbReference>
<evidence type="ECO:0000259" key="5">
    <source>
        <dbReference type="PROSITE" id="PS50192"/>
    </source>
</evidence>
<dbReference type="InterPro" id="IPR045242">
    <property type="entry name" value="Syntaxin"/>
</dbReference>
<dbReference type="PANTHER" id="PTHR19957">
    <property type="entry name" value="SYNTAXIN"/>
    <property type="match status" value="1"/>
</dbReference>
<gene>
    <name evidence="6" type="primary">STX12</name>
    <name evidence="6" type="ORF">CDAR_42061</name>
</gene>
<feature type="domain" description="T-SNARE coiled-coil homology" evidence="5">
    <location>
        <begin position="183"/>
        <end position="245"/>
    </location>
</feature>
<keyword evidence="4" id="KW-0812">Transmembrane</keyword>
<dbReference type="AlphaFoldDB" id="A0AAV4RHV2"/>
<keyword evidence="7" id="KW-1185">Reference proteome</keyword>
<dbReference type="InterPro" id="IPR006011">
    <property type="entry name" value="Syntaxin_N"/>
</dbReference>
<dbReference type="CDD" id="cd15847">
    <property type="entry name" value="SNARE_syntaxin7_like"/>
    <property type="match status" value="1"/>
</dbReference>
<dbReference type="Pfam" id="PF14523">
    <property type="entry name" value="Syntaxin_2"/>
    <property type="match status" value="1"/>
</dbReference>
<dbReference type="FunFam" id="1.20.5.110:FF:000059">
    <property type="entry name" value="Related to syntaxin 12"/>
    <property type="match status" value="1"/>
</dbReference>
<name>A0AAV4RHV2_9ARAC</name>
<feature type="region of interest" description="Disordered" evidence="3">
    <location>
        <begin position="1"/>
        <end position="26"/>
    </location>
</feature>
<evidence type="ECO:0000313" key="6">
    <source>
        <dbReference type="EMBL" id="GIY21040.1"/>
    </source>
</evidence>
<dbReference type="Gene3D" id="1.20.58.70">
    <property type="match status" value="1"/>
</dbReference>
<dbReference type="Gene3D" id="1.20.5.110">
    <property type="match status" value="1"/>
</dbReference>
<keyword evidence="4" id="KW-1133">Transmembrane helix</keyword>
<dbReference type="Pfam" id="PF05739">
    <property type="entry name" value="SNARE"/>
    <property type="match status" value="1"/>
</dbReference>
<keyword evidence="4" id="KW-0472">Membrane</keyword>
<dbReference type="SMART" id="SM00397">
    <property type="entry name" value="t_SNARE"/>
    <property type="match status" value="1"/>
</dbReference>
<feature type="transmembrane region" description="Helical" evidence="4">
    <location>
        <begin position="256"/>
        <end position="278"/>
    </location>
</feature>